<dbReference type="OrthoDB" id="9805228at2"/>
<accession>A0A0F5FRZ5</accession>
<dbReference type="AlphaFoldDB" id="A0A0F5FRZ5"/>
<name>A0A0F5FRZ5_9HYPH</name>
<dbReference type="SUPFAM" id="SSF55961">
    <property type="entry name" value="Bet v1-like"/>
    <property type="match status" value="1"/>
</dbReference>
<dbReference type="InterPro" id="IPR013538">
    <property type="entry name" value="ASHA1/2-like_C"/>
</dbReference>
<dbReference type="PATRIC" id="fig|443610.3.peg.583"/>
<dbReference type="Gene3D" id="3.30.530.20">
    <property type="match status" value="1"/>
</dbReference>
<proteinExistence type="inferred from homology"/>
<dbReference type="Proteomes" id="UP000033632">
    <property type="component" value="Unassembled WGS sequence"/>
</dbReference>
<dbReference type="RefSeq" id="WP_046108846.1">
    <property type="nucleotide sequence ID" value="NZ_JZEX01000110.1"/>
</dbReference>
<feature type="domain" description="Activator of Hsp90 ATPase homologue 1/2-like C-terminal" evidence="2">
    <location>
        <begin position="20"/>
        <end position="157"/>
    </location>
</feature>
<dbReference type="Pfam" id="PF08327">
    <property type="entry name" value="AHSA1"/>
    <property type="match status" value="1"/>
</dbReference>
<protein>
    <submittedName>
        <fullName evidence="3">Polyketide cyclase</fullName>
    </submittedName>
</protein>
<dbReference type="STRING" id="443610.VE25_11875"/>
<dbReference type="CDD" id="cd08896">
    <property type="entry name" value="SRPBCC_CalC_Aha1-like_3"/>
    <property type="match status" value="1"/>
</dbReference>
<dbReference type="EMBL" id="JZEX01000110">
    <property type="protein sequence ID" value="KKB11588.1"/>
    <property type="molecule type" value="Genomic_DNA"/>
</dbReference>
<evidence type="ECO:0000256" key="1">
    <source>
        <dbReference type="ARBA" id="ARBA00006817"/>
    </source>
</evidence>
<sequence length="160" mass="17753">MTPTFDPSLDLKIERIIKGPRSAVWSAWTDPKSFEQWWVPAPTRCQVVEMDVRPGGGLVTRMSEDGGAFVPHLTACYLDVQDGHRIVFTNTMAGGWRPVDEPFVAITAVISLNDHPQGTEYVAHVMHRNAADSGRHKEMGFHEGWGTVATQLAALVERQT</sequence>
<reference evidence="3 4" key="1">
    <citation type="submission" date="2015-03" db="EMBL/GenBank/DDBJ databases">
        <authorList>
            <person name="Hassan Y.I."/>
            <person name="Lepp D."/>
            <person name="Li X.-Z."/>
            <person name="Zhou T."/>
        </authorList>
    </citation>
    <scope>NUCLEOTIDE SEQUENCE [LARGE SCALE GENOMIC DNA]</scope>
    <source>
        <strain evidence="3 4">BD-c194</strain>
    </source>
</reference>
<evidence type="ECO:0000259" key="2">
    <source>
        <dbReference type="Pfam" id="PF08327"/>
    </source>
</evidence>
<comment type="caution">
    <text evidence="3">The sequence shown here is derived from an EMBL/GenBank/DDBJ whole genome shotgun (WGS) entry which is preliminary data.</text>
</comment>
<dbReference type="InterPro" id="IPR023393">
    <property type="entry name" value="START-like_dom_sf"/>
</dbReference>
<comment type="similarity">
    <text evidence="1">Belongs to the AHA1 family.</text>
</comment>
<evidence type="ECO:0000313" key="4">
    <source>
        <dbReference type="Proteomes" id="UP000033632"/>
    </source>
</evidence>
<gene>
    <name evidence="3" type="ORF">VE25_11875</name>
</gene>
<evidence type="ECO:0000313" key="3">
    <source>
        <dbReference type="EMBL" id="KKB11588.1"/>
    </source>
</evidence>
<organism evidence="3 4">
    <name type="scientific">Devosia geojensis</name>
    <dbReference type="NCBI Taxonomy" id="443610"/>
    <lineage>
        <taxon>Bacteria</taxon>
        <taxon>Pseudomonadati</taxon>
        <taxon>Pseudomonadota</taxon>
        <taxon>Alphaproteobacteria</taxon>
        <taxon>Hyphomicrobiales</taxon>
        <taxon>Devosiaceae</taxon>
        <taxon>Devosia</taxon>
    </lineage>
</organism>
<keyword evidence="4" id="KW-1185">Reference proteome</keyword>